<dbReference type="Proteomes" id="UP000262210">
    <property type="component" value="Unassembled WGS sequence"/>
</dbReference>
<comment type="caution">
    <text evidence="1">The sequence shown here is derived from an EMBL/GenBank/DDBJ whole genome shotgun (WGS) entry which is preliminary data.</text>
</comment>
<sequence length="72" mass="8449">MLYSPELSPLLFVARRYNQTNPYEVYQVMGKAFNRPLITFEENWHAILFSGLNQFAGEEVNDYFLSPDEIRG</sequence>
<gene>
    <name evidence="1" type="ORF">DHV72_16495</name>
</gene>
<accession>A0A9C7QYE1</accession>
<proteinExistence type="predicted"/>
<evidence type="ECO:0000313" key="1">
    <source>
        <dbReference type="EMBL" id="HCK01597.1"/>
    </source>
</evidence>
<reference evidence="1 2" key="1">
    <citation type="journal article" date="2018" name="Nat. Biotechnol.">
        <title>A standardized bacterial taxonomy based on genome phylogeny substantially revises the tree of life.</title>
        <authorList>
            <person name="Parks D.H."/>
            <person name="Chuvochina M."/>
            <person name="Waite D.W."/>
            <person name="Rinke C."/>
            <person name="Skarshewski A."/>
            <person name="Chaumeil P.A."/>
            <person name="Hugenholtz P."/>
        </authorList>
    </citation>
    <scope>NUCLEOTIDE SEQUENCE [LARGE SCALE GENOMIC DNA]</scope>
    <source>
        <strain evidence="1">UBA11264</strain>
    </source>
</reference>
<protein>
    <submittedName>
        <fullName evidence="1">Uncharacterized protein</fullName>
    </submittedName>
</protein>
<evidence type="ECO:0000313" key="2">
    <source>
        <dbReference type="Proteomes" id="UP000262210"/>
    </source>
</evidence>
<organism evidence="1 2">
    <name type="scientific">Serratia grimesii</name>
    <dbReference type="NCBI Taxonomy" id="82995"/>
    <lineage>
        <taxon>Bacteria</taxon>
        <taxon>Pseudomonadati</taxon>
        <taxon>Pseudomonadota</taxon>
        <taxon>Gammaproteobacteria</taxon>
        <taxon>Enterobacterales</taxon>
        <taxon>Yersiniaceae</taxon>
        <taxon>Serratia</taxon>
    </lineage>
</organism>
<name>A0A9C7QYE1_9GAMM</name>
<dbReference type="EMBL" id="DPSM01000022">
    <property type="protein sequence ID" value="HCK01597.1"/>
    <property type="molecule type" value="Genomic_DNA"/>
</dbReference>
<dbReference type="AlphaFoldDB" id="A0A9C7QYE1"/>